<keyword evidence="3 8" id="KW-0812">Transmembrane</keyword>
<evidence type="ECO:0000256" key="8">
    <source>
        <dbReference type="SAM" id="Phobius"/>
    </source>
</evidence>
<feature type="transmembrane region" description="Helical" evidence="8">
    <location>
        <begin position="408"/>
        <end position="427"/>
    </location>
</feature>
<dbReference type="InterPro" id="IPR025857">
    <property type="entry name" value="MacB_PCD"/>
</dbReference>
<feature type="domain" description="MacB-like periplasmic core" evidence="10">
    <location>
        <begin position="491"/>
        <end position="669"/>
    </location>
</feature>
<dbReference type="Pfam" id="PF12704">
    <property type="entry name" value="MacB_PCD"/>
    <property type="match status" value="2"/>
</dbReference>
<dbReference type="EMBL" id="CP063189">
    <property type="protein sequence ID" value="WCZ33122.1"/>
    <property type="molecule type" value="Genomic_DNA"/>
</dbReference>
<feature type="region of interest" description="Disordered" evidence="7">
    <location>
        <begin position="634"/>
        <end position="658"/>
    </location>
</feature>
<feature type="compositionally biased region" description="Low complexity" evidence="7">
    <location>
        <begin position="635"/>
        <end position="647"/>
    </location>
</feature>
<feature type="domain" description="MacB-like periplasmic core" evidence="10">
    <location>
        <begin position="23"/>
        <end position="234"/>
    </location>
</feature>
<evidence type="ECO:0000313" key="11">
    <source>
        <dbReference type="EMBL" id="WCZ33122.1"/>
    </source>
</evidence>
<dbReference type="PANTHER" id="PTHR30572">
    <property type="entry name" value="MEMBRANE COMPONENT OF TRANSPORTER-RELATED"/>
    <property type="match status" value="1"/>
</dbReference>
<gene>
    <name evidence="11" type="primary">ytrF</name>
    <name evidence="11" type="ORF">CMASS_08495</name>
</gene>
<evidence type="ECO:0000313" key="12">
    <source>
        <dbReference type="Proteomes" id="UP001220064"/>
    </source>
</evidence>
<keyword evidence="5 8" id="KW-0472">Membrane</keyword>
<feature type="transmembrane region" description="Helical" evidence="8">
    <location>
        <begin position="492"/>
        <end position="513"/>
    </location>
</feature>
<protein>
    <submittedName>
        <fullName evidence="11">ABC transporter permease YtrF</fullName>
    </submittedName>
</protein>
<dbReference type="Pfam" id="PF02687">
    <property type="entry name" value="FtsX"/>
    <property type="match status" value="2"/>
</dbReference>
<dbReference type="PANTHER" id="PTHR30572:SF4">
    <property type="entry name" value="ABC TRANSPORTER PERMEASE YTRF"/>
    <property type="match status" value="1"/>
</dbReference>
<feature type="transmembrane region" description="Helical" evidence="8">
    <location>
        <begin position="792"/>
        <end position="821"/>
    </location>
</feature>
<sequence>MARSNTMRKVSMRNVLAHKTRLALTLLAVVLGTAFIAGSFMFTNSLSNTFDSAVTNAFSGVDAAVSPAEGQPGVSKETREAIENDDKVGGVNVNSQQTVVLANEDAEAYQTQGGSASISPFYQGDQKVGEPDEITDGEAPHEANQVVLNEDAAEKFDIHIGDKVLVVHPDSRETATVTGTFKSALDQAEAPGTIRLGMDPDKYLERYHPDGMTESLAVAAAEGEDPQALVDHLNDTYDVKAETGEKIADDMSETITSALKFVNYFFVAFGLIALLVGTFIIANTFSMIVAQRTKEFALLRALGASRNQIIRSVIGESIIVGIIGSLVGVLAGVGLVAAIKAIMRGQGMPMDNGLGLSPTAVLVPVLLGTVVTVVSALAPSLRAGAVEPVEAMRSTETASATSLKGRTIAGVILLVLGVGIGLAGALLDDASTTNRAICIGVGALLIIVGYFLAGPAFTIPVVPALGRAVGAPFGAVGRLAATNSRRNPRRTAATAFALTLGITLVTTIGMLGATMKSSVQDTMDRNVAADFILTGPRSGNFPTPADTAEKAREAEGVDKVLAVSTAPVTVDGAGSYGMASMVMDDNPDALVELDMVDGSADLKGEGGFLASKKVADEHGWKVGESYPLESAMQMAGAQPGGAQPDGAQPGGGQPGGEEKTVKLTGVFEDNNVIQNLVVSKDVVKDVVPDKAINLTMVGVTGKEGVSDDDLRANLEKAVKDLVVVQVISADEFASDAASSIDMMLNILYALLALAVIVAVLGIINTLTLGVIERRQEIGMLRAVGTQRRQIRTMITLEAIQVAVFGAIMGILLGLALGWAFIRVLSSEGLDSMQIPWTLLAVMLVGSGIVGIVAAVWPSGRAAKTPPLDAIQD</sequence>
<feature type="domain" description="ABC3 transporter permease C-terminal" evidence="9">
    <location>
        <begin position="749"/>
        <end position="866"/>
    </location>
</feature>
<dbReference type="Proteomes" id="UP001220064">
    <property type="component" value="Chromosome"/>
</dbReference>
<evidence type="ECO:0000256" key="1">
    <source>
        <dbReference type="ARBA" id="ARBA00004651"/>
    </source>
</evidence>
<evidence type="ECO:0000256" key="2">
    <source>
        <dbReference type="ARBA" id="ARBA00022475"/>
    </source>
</evidence>
<evidence type="ECO:0000256" key="6">
    <source>
        <dbReference type="ARBA" id="ARBA00038076"/>
    </source>
</evidence>
<organism evidence="11 12">
    <name type="scientific">Corynebacterium massiliense DSM 45435</name>
    <dbReference type="NCBI Taxonomy" id="1121364"/>
    <lineage>
        <taxon>Bacteria</taxon>
        <taxon>Bacillati</taxon>
        <taxon>Actinomycetota</taxon>
        <taxon>Actinomycetes</taxon>
        <taxon>Mycobacteriales</taxon>
        <taxon>Corynebacteriaceae</taxon>
        <taxon>Corynebacterium</taxon>
    </lineage>
</organism>
<feature type="transmembrane region" description="Helical" evidence="8">
    <location>
        <begin position="833"/>
        <end position="856"/>
    </location>
</feature>
<proteinExistence type="inferred from homology"/>
<evidence type="ECO:0000259" key="10">
    <source>
        <dbReference type="Pfam" id="PF12704"/>
    </source>
</evidence>
<evidence type="ECO:0000256" key="3">
    <source>
        <dbReference type="ARBA" id="ARBA00022692"/>
    </source>
</evidence>
<accession>A0ABY7UCF6</accession>
<name>A0ABY7UCF6_9CORY</name>
<keyword evidence="2" id="KW-1003">Cell membrane</keyword>
<dbReference type="RefSeq" id="WP_022863786.1">
    <property type="nucleotide sequence ID" value="NZ_ATVG01000018.1"/>
</dbReference>
<evidence type="ECO:0000256" key="4">
    <source>
        <dbReference type="ARBA" id="ARBA00022989"/>
    </source>
</evidence>
<reference evidence="11 12" key="1">
    <citation type="submission" date="2020-10" db="EMBL/GenBank/DDBJ databases">
        <title>Complete genome sequence of Corynebacterium massiliense DSM 45435, type strain of Corynebacterium massiliense.</title>
        <authorList>
            <person name="Busche T."/>
            <person name="Kalinowski J."/>
            <person name="Ruckert C."/>
        </authorList>
    </citation>
    <scope>NUCLEOTIDE SEQUENCE [LARGE SCALE GENOMIC DNA]</scope>
    <source>
        <strain evidence="11 12">DSM 45435</strain>
    </source>
</reference>
<evidence type="ECO:0000259" key="9">
    <source>
        <dbReference type="Pfam" id="PF02687"/>
    </source>
</evidence>
<comment type="subcellular location">
    <subcellularLocation>
        <location evidence="1">Cell membrane</location>
        <topology evidence="1">Multi-pass membrane protein</topology>
    </subcellularLocation>
</comment>
<feature type="transmembrane region" description="Helical" evidence="8">
    <location>
        <begin position="433"/>
        <end position="453"/>
    </location>
</feature>
<evidence type="ECO:0000256" key="7">
    <source>
        <dbReference type="SAM" id="MobiDB-lite"/>
    </source>
</evidence>
<feature type="transmembrane region" description="Helical" evidence="8">
    <location>
        <begin position="318"/>
        <end position="339"/>
    </location>
</feature>
<comment type="similarity">
    <text evidence="6">Belongs to the ABC-4 integral membrane protein family.</text>
</comment>
<feature type="transmembrane region" description="Helical" evidence="8">
    <location>
        <begin position="264"/>
        <end position="290"/>
    </location>
</feature>
<keyword evidence="4 8" id="KW-1133">Transmembrane helix</keyword>
<dbReference type="InterPro" id="IPR003838">
    <property type="entry name" value="ABC3_permease_C"/>
</dbReference>
<dbReference type="InterPro" id="IPR050250">
    <property type="entry name" value="Macrolide_Exporter_MacB"/>
</dbReference>
<feature type="transmembrane region" description="Helical" evidence="8">
    <location>
        <begin position="359"/>
        <end position="378"/>
    </location>
</feature>
<feature type="transmembrane region" description="Helical" evidence="8">
    <location>
        <begin position="746"/>
        <end position="771"/>
    </location>
</feature>
<evidence type="ECO:0000256" key="5">
    <source>
        <dbReference type="ARBA" id="ARBA00023136"/>
    </source>
</evidence>
<keyword evidence="12" id="KW-1185">Reference proteome</keyword>
<feature type="domain" description="ABC3 transporter permease C-terminal" evidence="9">
    <location>
        <begin position="268"/>
        <end position="386"/>
    </location>
</feature>